<dbReference type="Proteomes" id="UP001164803">
    <property type="component" value="Chromosome"/>
</dbReference>
<keyword evidence="1" id="KW-1133">Transmembrane helix</keyword>
<name>A0ABY6Z192_9BACL</name>
<evidence type="ECO:0000256" key="1">
    <source>
        <dbReference type="SAM" id="Phobius"/>
    </source>
</evidence>
<keyword evidence="1" id="KW-0812">Transmembrane</keyword>
<evidence type="ECO:0000313" key="3">
    <source>
        <dbReference type="Proteomes" id="UP001164803"/>
    </source>
</evidence>
<sequence length="70" mass="7954">MAVPTYMYVMVFAKLLILAIALLGGVPMLERFVHREEKELDGITRIVRKGAMRYVEIIPEAQRGNHNIAV</sequence>
<evidence type="ECO:0000313" key="2">
    <source>
        <dbReference type="EMBL" id="WAH36617.1"/>
    </source>
</evidence>
<dbReference type="RefSeq" id="WP_268043974.1">
    <property type="nucleotide sequence ID" value="NZ_CP104064.1"/>
</dbReference>
<feature type="transmembrane region" description="Helical" evidence="1">
    <location>
        <begin position="6"/>
        <end position="29"/>
    </location>
</feature>
<proteinExistence type="predicted"/>
<keyword evidence="3" id="KW-1185">Reference proteome</keyword>
<accession>A0ABY6Z192</accession>
<reference evidence="2" key="1">
    <citation type="submission" date="2022-08" db="EMBL/GenBank/DDBJ databases">
        <title>Alicyclobacillus dauci DSM2870, complete genome.</title>
        <authorList>
            <person name="Wang Q."/>
            <person name="Cai R."/>
            <person name="Wang Z."/>
        </authorList>
    </citation>
    <scope>NUCLEOTIDE SEQUENCE</scope>
    <source>
        <strain evidence="2">DSM 28700</strain>
    </source>
</reference>
<organism evidence="2 3">
    <name type="scientific">Alicyclobacillus dauci</name>
    <dbReference type="NCBI Taxonomy" id="1475485"/>
    <lineage>
        <taxon>Bacteria</taxon>
        <taxon>Bacillati</taxon>
        <taxon>Bacillota</taxon>
        <taxon>Bacilli</taxon>
        <taxon>Bacillales</taxon>
        <taxon>Alicyclobacillaceae</taxon>
        <taxon>Alicyclobacillus</taxon>
    </lineage>
</organism>
<dbReference type="EMBL" id="CP104064">
    <property type="protein sequence ID" value="WAH36617.1"/>
    <property type="molecule type" value="Genomic_DNA"/>
</dbReference>
<keyword evidence="1" id="KW-0472">Membrane</keyword>
<protein>
    <submittedName>
        <fullName evidence="2">Uncharacterized protein</fullName>
    </submittedName>
</protein>
<gene>
    <name evidence="2" type="ORF">NZD86_20945</name>
</gene>